<dbReference type="Proteomes" id="UP001165135">
    <property type="component" value="Unassembled WGS sequence"/>
</dbReference>
<evidence type="ECO:0000256" key="1">
    <source>
        <dbReference type="SAM" id="Phobius"/>
    </source>
</evidence>
<feature type="transmembrane region" description="Helical" evidence="1">
    <location>
        <begin position="93"/>
        <end position="118"/>
    </location>
</feature>
<sequence length="198" mass="20876">MTATDELIEDYLGRLETAARTLPSAQRAELLAEIKAHIEITLSQERHQDEATVRTVLDRLGTPEDIVREAGAEAEPSPQAAATGRRGVGAFELVAVILLLIGGIVLPGLGWVIGVVLLWASARWTTLDKLIGTLIFPGGLAVAVWLFFFWSRGSSTCSPDGACKSSGAGVASTIILVTVVGSIGSAAYLLRRAKPPAM</sequence>
<dbReference type="RefSeq" id="WP_285635283.1">
    <property type="nucleotide sequence ID" value="NZ_BSTJ01000017.1"/>
</dbReference>
<proteinExistence type="predicted"/>
<evidence type="ECO:0000313" key="3">
    <source>
        <dbReference type="Proteomes" id="UP001165135"/>
    </source>
</evidence>
<protein>
    <recommendedName>
        <fullName evidence="4">DUF1700 domain-containing protein</fullName>
    </recommendedName>
</protein>
<keyword evidence="1" id="KW-0812">Transmembrane</keyword>
<evidence type="ECO:0008006" key="4">
    <source>
        <dbReference type="Google" id="ProtNLM"/>
    </source>
</evidence>
<evidence type="ECO:0000313" key="2">
    <source>
        <dbReference type="EMBL" id="GLY81188.1"/>
    </source>
</evidence>
<gene>
    <name evidence="2" type="ORF">Airi01_094550</name>
</gene>
<dbReference type="AlphaFoldDB" id="A0A9W6VQK0"/>
<feature type="transmembrane region" description="Helical" evidence="1">
    <location>
        <begin position="170"/>
        <end position="190"/>
    </location>
</feature>
<organism evidence="2 3">
    <name type="scientific">Actinoallomurus iriomotensis</name>
    <dbReference type="NCBI Taxonomy" id="478107"/>
    <lineage>
        <taxon>Bacteria</taxon>
        <taxon>Bacillati</taxon>
        <taxon>Actinomycetota</taxon>
        <taxon>Actinomycetes</taxon>
        <taxon>Streptosporangiales</taxon>
        <taxon>Thermomonosporaceae</taxon>
        <taxon>Actinoallomurus</taxon>
    </lineage>
</organism>
<keyword evidence="1" id="KW-1133">Transmembrane helix</keyword>
<name>A0A9W6VQK0_9ACTN</name>
<accession>A0A9W6VQK0</accession>
<dbReference type="EMBL" id="BSTJ01000017">
    <property type="protein sequence ID" value="GLY81188.1"/>
    <property type="molecule type" value="Genomic_DNA"/>
</dbReference>
<feature type="transmembrane region" description="Helical" evidence="1">
    <location>
        <begin position="130"/>
        <end position="150"/>
    </location>
</feature>
<dbReference type="Pfam" id="PF22564">
    <property type="entry name" value="HAAS"/>
    <property type="match status" value="1"/>
</dbReference>
<keyword evidence="1" id="KW-0472">Membrane</keyword>
<reference evidence="2" key="1">
    <citation type="submission" date="2023-03" db="EMBL/GenBank/DDBJ databases">
        <title>Actinoallomurus iriomotensis NBRC 103681.</title>
        <authorList>
            <person name="Ichikawa N."/>
            <person name="Sato H."/>
            <person name="Tonouchi N."/>
        </authorList>
    </citation>
    <scope>NUCLEOTIDE SEQUENCE</scope>
    <source>
        <strain evidence="2">NBRC 103681</strain>
    </source>
</reference>
<comment type="caution">
    <text evidence="2">The sequence shown here is derived from an EMBL/GenBank/DDBJ whole genome shotgun (WGS) entry which is preliminary data.</text>
</comment>